<evidence type="ECO:0000313" key="2">
    <source>
        <dbReference type="WBParaSite" id="SVE_1273900.1"/>
    </source>
</evidence>
<proteinExistence type="predicted"/>
<keyword evidence="1" id="KW-1185">Reference proteome</keyword>
<dbReference type="AlphaFoldDB" id="A0A0K0FRN8"/>
<protein>
    <submittedName>
        <fullName evidence="2">CRAL-TRIO domain-containing protein</fullName>
    </submittedName>
</protein>
<accession>A0A0K0FRN8</accession>
<reference evidence="1" key="1">
    <citation type="submission" date="2014-07" db="EMBL/GenBank/DDBJ databases">
        <authorList>
            <person name="Martin A.A"/>
            <person name="De Silva N."/>
        </authorList>
    </citation>
    <scope>NUCLEOTIDE SEQUENCE</scope>
</reference>
<organism evidence="1 2">
    <name type="scientific">Strongyloides venezuelensis</name>
    <name type="common">Threadworm</name>
    <dbReference type="NCBI Taxonomy" id="75913"/>
    <lineage>
        <taxon>Eukaryota</taxon>
        <taxon>Metazoa</taxon>
        <taxon>Ecdysozoa</taxon>
        <taxon>Nematoda</taxon>
        <taxon>Chromadorea</taxon>
        <taxon>Rhabditida</taxon>
        <taxon>Tylenchina</taxon>
        <taxon>Panagrolaimomorpha</taxon>
        <taxon>Strongyloidoidea</taxon>
        <taxon>Strongyloididae</taxon>
        <taxon>Strongyloides</taxon>
    </lineage>
</organism>
<evidence type="ECO:0000313" key="1">
    <source>
        <dbReference type="Proteomes" id="UP000035680"/>
    </source>
</evidence>
<dbReference type="WBParaSite" id="SVE_1273900.1">
    <property type="protein sequence ID" value="SVE_1273900.1"/>
    <property type="gene ID" value="SVE_1273900"/>
</dbReference>
<reference evidence="2" key="2">
    <citation type="submission" date="2015-08" db="UniProtKB">
        <authorList>
            <consortium name="WormBaseParasite"/>
        </authorList>
    </citation>
    <scope>IDENTIFICATION</scope>
</reference>
<name>A0A0K0FRN8_STRVS</name>
<sequence length="367" mass="43398">MNNTVINVIEKDYITQCETKIISNNNIIPHENEIKNCKSNLFKSFLRRIVDNMDSTVEKSISNGKKPFLKKALDVLNLEDTSMRNIIFNEKRTSRAMYRFLYEYYLEISHQNERIQKGSKMDFLKAVETFWNLKDFKFQYSRFKNVYNMAERYKNKNINGNDESNDEESEISKFCKALVKINDTITFSEFMIIDIRNMGFFKTNFQDLTNFVQQKNNGPTLYQFNEGMNKFIKYYQICTNNSDDNIVNAIIFYSYKFGLVSFVDDEKKIKHFSNGIYLRNSSAITKYVVFIGTLPIYDNINLNEVLKVWFLLNIICPKLRIYEPFNDYYQLFLELGGSLYLVKNNFSKCNRISGIVEIINKQLSENI</sequence>
<dbReference type="Proteomes" id="UP000035680">
    <property type="component" value="Unassembled WGS sequence"/>
</dbReference>